<dbReference type="EMBL" id="JAHYIQ010000034">
    <property type="protein sequence ID" value="KAK1119825.1"/>
    <property type="molecule type" value="Genomic_DNA"/>
</dbReference>
<keyword evidence="2" id="KW-1185">Reference proteome</keyword>
<name>A0AA40FIS8_9HYME</name>
<gene>
    <name evidence="1" type="ORF">K0M31_012903</name>
</gene>
<dbReference type="Proteomes" id="UP001177670">
    <property type="component" value="Unassembled WGS sequence"/>
</dbReference>
<comment type="caution">
    <text evidence="1">The sequence shown here is derived from an EMBL/GenBank/DDBJ whole genome shotgun (WGS) entry which is preliminary data.</text>
</comment>
<protein>
    <submittedName>
        <fullName evidence="1">Uncharacterized protein</fullName>
    </submittedName>
</protein>
<evidence type="ECO:0000313" key="2">
    <source>
        <dbReference type="Proteomes" id="UP001177670"/>
    </source>
</evidence>
<evidence type="ECO:0000313" key="1">
    <source>
        <dbReference type="EMBL" id="KAK1119825.1"/>
    </source>
</evidence>
<sequence>MKLVYEASYIYGICSKEEEEEGDEVFAVLTASCLYFLWNWMFVSGSLESVFGDLENLPQPTIP</sequence>
<reference evidence="1" key="1">
    <citation type="submission" date="2021-10" db="EMBL/GenBank/DDBJ databases">
        <title>Melipona bicolor Genome sequencing and assembly.</title>
        <authorList>
            <person name="Araujo N.S."/>
            <person name="Arias M.C."/>
        </authorList>
    </citation>
    <scope>NUCLEOTIDE SEQUENCE</scope>
    <source>
        <strain evidence="1">USP_2M_L1-L4_2017</strain>
        <tissue evidence="1">Whole body</tissue>
    </source>
</reference>
<accession>A0AA40FIS8</accession>
<proteinExistence type="predicted"/>
<organism evidence="1 2">
    <name type="scientific">Melipona bicolor</name>
    <dbReference type="NCBI Taxonomy" id="60889"/>
    <lineage>
        <taxon>Eukaryota</taxon>
        <taxon>Metazoa</taxon>
        <taxon>Ecdysozoa</taxon>
        <taxon>Arthropoda</taxon>
        <taxon>Hexapoda</taxon>
        <taxon>Insecta</taxon>
        <taxon>Pterygota</taxon>
        <taxon>Neoptera</taxon>
        <taxon>Endopterygota</taxon>
        <taxon>Hymenoptera</taxon>
        <taxon>Apocrita</taxon>
        <taxon>Aculeata</taxon>
        <taxon>Apoidea</taxon>
        <taxon>Anthophila</taxon>
        <taxon>Apidae</taxon>
        <taxon>Melipona</taxon>
    </lineage>
</organism>
<dbReference type="AlphaFoldDB" id="A0AA40FIS8"/>